<sequence length="377" mass="42243">MRVLVIHNQLWAHYKSKLFAEIHKVFEEKFPDSSFFVTHIADHEASRGAMKNDDSISFYHYPYQVLFHTNLEAVGFKNRLVALFRAFHRYNPTVLNVTGYFDWAQVLLMCYARLKGVKIVLSTESSTADHNRSVIKEMIKSRIVGLAHACFCFGSSSAQYLKTLGVPDDRIAVKNAAVIDESIIRTRFDKAREAGGKTGNSFIFVGRLALEKNLEMLINAFKKVNQSAKHSWKLLLVGNGPEEEKLRTLAAGDPLIEFAGSHAWYTVPEFLAKSDVLILPSKSEPWGLVVNEAMVCSMPVIVSEKCGCAPDLVRQGQNGYLFHPDQIAELETALASFINNPEQIVDMGAKSMEIIKPFSSTNVAAEMVACYEKLNDR</sequence>
<dbReference type="InterPro" id="IPR050194">
    <property type="entry name" value="Glycosyltransferase_grp1"/>
</dbReference>
<dbReference type="PANTHER" id="PTHR45947:SF3">
    <property type="entry name" value="SULFOQUINOVOSYL TRANSFERASE SQD2"/>
    <property type="match status" value="1"/>
</dbReference>
<dbReference type="RefSeq" id="WP_215238718.1">
    <property type="nucleotide sequence ID" value="NZ_CAJRAF010000002.1"/>
</dbReference>
<dbReference type="SUPFAM" id="SSF53756">
    <property type="entry name" value="UDP-Glycosyltransferase/glycogen phosphorylase"/>
    <property type="match status" value="1"/>
</dbReference>
<protein>
    <submittedName>
        <fullName evidence="2">D-inositol-3-phosphate glycosyltransferase</fullName>
        <ecNumber evidence="2">2.4.1.250</ecNumber>
    </submittedName>
</protein>
<feature type="domain" description="Glycosyl transferase family 1" evidence="1">
    <location>
        <begin position="194"/>
        <end position="349"/>
    </location>
</feature>
<keyword evidence="2" id="KW-0328">Glycosyltransferase</keyword>
<dbReference type="EC" id="2.4.1.250" evidence="2"/>
<dbReference type="AlphaFoldDB" id="A0A916JEW4"/>
<dbReference type="InterPro" id="IPR001296">
    <property type="entry name" value="Glyco_trans_1"/>
</dbReference>
<gene>
    <name evidence="2" type="primary">mshA_4</name>
    <name evidence="2" type="ORF">DYBT9275_02039</name>
</gene>
<dbReference type="Proteomes" id="UP000680038">
    <property type="component" value="Unassembled WGS sequence"/>
</dbReference>
<dbReference type="Pfam" id="PF00534">
    <property type="entry name" value="Glycos_transf_1"/>
    <property type="match status" value="1"/>
</dbReference>
<name>A0A916JEW4_9BACT</name>
<keyword evidence="2" id="KW-0808">Transferase</keyword>
<evidence type="ECO:0000259" key="1">
    <source>
        <dbReference type="Pfam" id="PF00534"/>
    </source>
</evidence>
<dbReference type="Gene3D" id="3.40.50.2000">
    <property type="entry name" value="Glycogen Phosphorylase B"/>
    <property type="match status" value="2"/>
</dbReference>
<dbReference type="EMBL" id="CAJRAF010000002">
    <property type="protein sequence ID" value="CAG4998621.1"/>
    <property type="molecule type" value="Genomic_DNA"/>
</dbReference>
<evidence type="ECO:0000313" key="3">
    <source>
        <dbReference type="Proteomes" id="UP000680038"/>
    </source>
</evidence>
<proteinExistence type="predicted"/>
<evidence type="ECO:0000313" key="2">
    <source>
        <dbReference type="EMBL" id="CAG4998621.1"/>
    </source>
</evidence>
<organism evidence="2 3">
    <name type="scientific">Dyadobacter helix</name>
    <dbReference type="NCBI Taxonomy" id="2822344"/>
    <lineage>
        <taxon>Bacteria</taxon>
        <taxon>Pseudomonadati</taxon>
        <taxon>Bacteroidota</taxon>
        <taxon>Cytophagia</taxon>
        <taxon>Cytophagales</taxon>
        <taxon>Spirosomataceae</taxon>
        <taxon>Dyadobacter</taxon>
    </lineage>
</organism>
<reference evidence="2" key="1">
    <citation type="submission" date="2021-04" db="EMBL/GenBank/DDBJ databases">
        <authorList>
            <person name="Rodrigo-Torres L."/>
            <person name="Arahal R. D."/>
            <person name="Lucena T."/>
        </authorList>
    </citation>
    <scope>NUCLEOTIDE SEQUENCE</scope>
    <source>
        <strain evidence="2">CECT 9275</strain>
    </source>
</reference>
<dbReference type="GO" id="GO:0102710">
    <property type="term" value="F:D-inositol-3-phosphate glycosyltransferase activity"/>
    <property type="evidence" value="ECO:0007669"/>
    <property type="project" value="UniProtKB-EC"/>
</dbReference>
<accession>A0A916JEW4</accession>
<comment type="caution">
    <text evidence="2">The sequence shown here is derived from an EMBL/GenBank/DDBJ whole genome shotgun (WGS) entry which is preliminary data.</text>
</comment>
<dbReference type="CDD" id="cd03801">
    <property type="entry name" value="GT4_PimA-like"/>
    <property type="match status" value="1"/>
</dbReference>
<keyword evidence="3" id="KW-1185">Reference proteome</keyword>
<dbReference type="PANTHER" id="PTHR45947">
    <property type="entry name" value="SULFOQUINOVOSYL TRANSFERASE SQD2"/>
    <property type="match status" value="1"/>
</dbReference>